<evidence type="ECO:0000256" key="5">
    <source>
        <dbReference type="ARBA" id="ARBA00023098"/>
    </source>
</evidence>
<keyword evidence="5" id="KW-0443">Lipid metabolism</keyword>
<evidence type="ECO:0000256" key="4">
    <source>
        <dbReference type="ARBA" id="ARBA00022737"/>
    </source>
</evidence>
<dbReference type="EMBL" id="FUXX01000002">
    <property type="protein sequence ID" value="SKA57399.1"/>
    <property type="molecule type" value="Genomic_DNA"/>
</dbReference>
<dbReference type="AlphaFoldDB" id="A0A1T4UXF6"/>
<organism evidence="9 10">
    <name type="scientific">Succinivibrio dextrinosolvens DSM 3072</name>
    <dbReference type="NCBI Taxonomy" id="1123324"/>
    <lineage>
        <taxon>Bacteria</taxon>
        <taxon>Pseudomonadati</taxon>
        <taxon>Pseudomonadota</taxon>
        <taxon>Gammaproteobacteria</taxon>
        <taxon>Aeromonadales</taxon>
        <taxon>Succinivibrionaceae</taxon>
        <taxon>Succinivibrio</taxon>
    </lineage>
</organism>
<dbReference type="InterPro" id="IPR025202">
    <property type="entry name" value="PLD-like_dom"/>
</dbReference>
<dbReference type="PANTHER" id="PTHR12586">
    <property type="entry name" value="CDP-DIACYLGLYCEROL--SERINE O-PHOSPHATIDYLTRANSFERASE"/>
    <property type="match status" value="1"/>
</dbReference>
<dbReference type="PROSITE" id="PS50035">
    <property type="entry name" value="PLD"/>
    <property type="match status" value="1"/>
</dbReference>
<feature type="domain" description="PLD phosphodiesterase" evidence="8">
    <location>
        <begin position="357"/>
        <end position="384"/>
    </location>
</feature>
<evidence type="ECO:0000313" key="9">
    <source>
        <dbReference type="EMBL" id="SKA57399.1"/>
    </source>
</evidence>
<keyword evidence="6" id="KW-0594">Phospholipid biosynthesis</keyword>
<dbReference type="InterPro" id="IPR016270">
    <property type="entry name" value="PGS1"/>
</dbReference>
<dbReference type="PANTHER" id="PTHR12586:SF1">
    <property type="entry name" value="CDP-DIACYLGLYCEROL--GLYCEROL-3-PHOSPHATE 3-PHOSPHATIDYLTRANSFERASE, MITOCHONDRIAL"/>
    <property type="match status" value="1"/>
</dbReference>
<dbReference type="SUPFAM" id="SSF56024">
    <property type="entry name" value="Phospholipase D/nuclease"/>
    <property type="match status" value="2"/>
</dbReference>
<dbReference type="PIRSF" id="PIRSF000850">
    <property type="entry name" value="Phospholipase_D_PSS"/>
    <property type="match status" value="1"/>
</dbReference>
<dbReference type="InterPro" id="IPR001736">
    <property type="entry name" value="PLipase_D/transphosphatidylase"/>
</dbReference>
<dbReference type="Proteomes" id="UP000242432">
    <property type="component" value="Unassembled WGS sequence"/>
</dbReference>
<protein>
    <submittedName>
        <fullName evidence="9">CDP-diacylglycerol---serine O-phosphatidyltransferase</fullName>
    </submittedName>
</protein>
<dbReference type="GO" id="GO:0032049">
    <property type="term" value="P:cardiolipin biosynthetic process"/>
    <property type="evidence" value="ECO:0007669"/>
    <property type="project" value="InterPro"/>
</dbReference>
<evidence type="ECO:0000256" key="3">
    <source>
        <dbReference type="ARBA" id="ARBA00022679"/>
    </source>
</evidence>
<accession>A0A1T4UXF6</accession>
<evidence type="ECO:0000259" key="8">
    <source>
        <dbReference type="PROSITE" id="PS50035"/>
    </source>
</evidence>
<dbReference type="GO" id="GO:0003882">
    <property type="term" value="F:CDP-diacylglycerol-serine O-phosphatidyltransferase activity"/>
    <property type="evidence" value="ECO:0007669"/>
    <property type="project" value="TreeGrafter"/>
</dbReference>
<sequence length="456" mass="52740">MPFWKKSLPNSLYCQTRLQQLPTIPVGISDYNILETPHHCYTRILELIASAKERILITALYLENDEIGREILNALYEAKEKNPKLYVRVYVDFHRAQRGRIGEGASLGNSQLYYDMAKKTETPPAIYGVPVKRRELFGVMHLKGFVFDDTVLYTGASINNVYMGYNGKYRLDRYHEIHSRELANTLCAFATNAFHPNFAVQDFSQGQVRPAKDMREEIKELRKHLSSVQYMVKNEKVTKYHVGVTPLVGLGKRANLLNRSILWLLGAAREKMFICTPYFNPPKIIIKALEDALNRDVSITLVVGDKTANDFFIRDSENFCTIGAIPYIYEQNLKNFIIKNKKFIDSGLLKVMLWKDGINTYHVKGMFIDNNYALITGNNLNPRAWSLDLENGIIISDQNHHLQEKFIHEQQYLLRQTTRIRSEDEIESIDNYPPEVVKILKKVKRLRASIFIKQLL</sequence>
<name>A0A1T4UXF6_9GAMM</name>
<evidence type="ECO:0000256" key="6">
    <source>
        <dbReference type="ARBA" id="ARBA00023209"/>
    </source>
</evidence>
<dbReference type="NCBIfam" id="NF006946">
    <property type="entry name" value="PRK09428.1"/>
    <property type="match status" value="1"/>
</dbReference>
<keyword evidence="2" id="KW-0444">Lipid biosynthesis</keyword>
<dbReference type="GO" id="GO:0008444">
    <property type="term" value="F:CDP-diacylglycerol-glycerol-3-phosphate 3-phosphatidyltransferase activity"/>
    <property type="evidence" value="ECO:0007669"/>
    <property type="project" value="InterPro"/>
</dbReference>
<evidence type="ECO:0000256" key="7">
    <source>
        <dbReference type="ARBA" id="ARBA00023264"/>
    </source>
</evidence>
<proteinExistence type="inferred from homology"/>
<dbReference type="SMART" id="SM00155">
    <property type="entry name" value="PLDc"/>
    <property type="match status" value="2"/>
</dbReference>
<keyword evidence="4" id="KW-0677">Repeat</keyword>
<dbReference type="Pfam" id="PF13091">
    <property type="entry name" value="PLDc_2"/>
    <property type="match status" value="2"/>
</dbReference>
<reference evidence="10" key="1">
    <citation type="submission" date="2017-02" db="EMBL/GenBank/DDBJ databases">
        <authorList>
            <person name="Varghese N."/>
            <person name="Submissions S."/>
        </authorList>
    </citation>
    <scope>NUCLEOTIDE SEQUENCE [LARGE SCALE GENOMIC DNA]</scope>
    <source>
        <strain evidence="10">DSM 3072</strain>
    </source>
</reference>
<keyword evidence="3 9" id="KW-0808">Transferase</keyword>
<dbReference type="RefSeq" id="WP_078927843.1">
    <property type="nucleotide sequence ID" value="NZ_FUXX01000002.1"/>
</dbReference>
<dbReference type="Gene3D" id="3.30.870.10">
    <property type="entry name" value="Endonuclease Chain A"/>
    <property type="match status" value="2"/>
</dbReference>
<evidence type="ECO:0000256" key="2">
    <source>
        <dbReference type="ARBA" id="ARBA00022516"/>
    </source>
</evidence>
<gene>
    <name evidence="9" type="ORF">SAMN02745213_00219</name>
</gene>
<evidence type="ECO:0000313" key="10">
    <source>
        <dbReference type="Proteomes" id="UP000242432"/>
    </source>
</evidence>
<dbReference type="STRING" id="83771.SAMN02910357_01146"/>
<keyword evidence="10" id="KW-1185">Reference proteome</keyword>
<dbReference type="GO" id="GO:0005829">
    <property type="term" value="C:cytosol"/>
    <property type="evidence" value="ECO:0007669"/>
    <property type="project" value="TreeGrafter"/>
</dbReference>
<evidence type="ECO:0000256" key="1">
    <source>
        <dbReference type="ARBA" id="ARBA00010682"/>
    </source>
</evidence>
<keyword evidence="7" id="KW-1208">Phospholipid metabolism</keyword>
<comment type="similarity">
    <text evidence="1">Belongs to the CDP-alcohol phosphatidyltransferase class-II family.</text>
</comment>